<dbReference type="InterPro" id="IPR036938">
    <property type="entry name" value="PAP2/HPO_sf"/>
</dbReference>
<dbReference type="EMBL" id="CP146284">
    <property type="protein sequence ID" value="WWV65745.1"/>
    <property type="molecule type" value="Genomic_DNA"/>
</dbReference>
<dbReference type="SMART" id="SM00014">
    <property type="entry name" value="acidPPc"/>
    <property type="match status" value="1"/>
</dbReference>
<feature type="signal peptide" evidence="1">
    <location>
        <begin position="1"/>
        <end position="21"/>
    </location>
</feature>
<keyword evidence="4" id="KW-1185">Reference proteome</keyword>
<dbReference type="CDD" id="cd03394">
    <property type="entry name" value="PAP2_like_5"/>
    <property type="match status" value="1"/>
</dbReference>
<evidence type="ECO:0000259" key="2">
    <source>
        <dbReference type="SMART" id="SM00014"/>
    </source>
</evidence>
<feature type="chain" id="PRO_5045427983" evidence="1">
    <location>
        <begin position="22"/>
        <end position="398"/>
    </location>
</feature>
<reference evidence="3 4" key="1">
    <citation type="submission" date="2024-02" db="EMBL/GenBank/DDBJ databases">
        <title>Whole genome sequencing of Parabacteroides sp. AD58.</title>
        <authorList>
            <person name="Chaplin A.V."/>
            <person name="Pikina A.P."/>
            <person name="Sokolova S.R."/>
            <person name="Korostin D.O."/>
            <person name="Efimov B.A."/>
        </authorList>
    </citation>
    <scope>NUCLEOTIDE SEQUENCE [LARGE SCALE GENOMIC DNA]</scope>
    <source>
        <strain evidence="3 4">AD58</strain>
    </source>
</reference>
<evidence type="ECO:0000256" key="1">
    <source>
        <dbReference type="SAM" id="SignalP"/>
    </source>
</evidence>
<keyword evidence="1" id="KW-0732">Signal</keyword>
<sequence>MRFLCLFIALGTSVFSGSVYAATIDTLDINENLSMIQKVQRTSAYQITKQGVPLLFASALATTIDKRIQETRQANMSSFSYHFDDYLQYAPMAAMFGMKLAGVKGRSNWGEMMTADVFSAALMAGVVNGLKYTVKRDRPNHSKNNSFPSGHTATAFMAATMLYKEYKDLSPWVGIGAYSAATLVAAGRMMNNRHWLSDVLAGAGIGIMSTEVGYILSDLIFRKKPVFDLLDDDVSYSRIPSFIEYSIGYSSLFPRKISLNGKELTSYQGLNTTISAAYYRQNGWGINLQATIQSAKLTQGEGIAGATSFSIGPGYTYRVIPRIFLNSKLEVGYCQLLYNQDVLHKGISGTAATSLLAQISPAMGFRLYLEYVYTSLPYFETNKRLNYLNTGLAISALF</sequence>
<dbReference type="PANTHER" id="PTHR14969">
    <property type="entry name" value="SPHINGOSINE-1-PHOSPHATE PHOSPHOHYDROLASE"/>
    <property type="match status" value="1"/>
</dbReference>
<dbReference type="SUPFAM" id="SSF48317">
    <property type="entry name" value="Acid phosphatase/Vanadium-dependent haloperoxidase"/>
    <property type="match status" value="1"/>
</dbReference>
<evidence type="ECO:0000313" key="4">
    <source>
        <dbReference type="Proteomes" id="UP001320603"/>
    </source>
</evidence>
<gene>
    <name evidence="3" type="ORF">NEE14_012170</name>
</gene>
<dbReference type="Proteomes" id="UP001320603">
    <property type="component" value="Chromosome"/>
</dbReference>
<dbReference type="Gene3D" id="1.20.144.10">
    <property type="entry name" value="Phosphatidic acid phosphatase type 2/haloperoxidase"/>
    <property type="match status" value="1"/>
</dbReference>
<dbReference type="PANTHER" id="PTHR14969:SF13">
    <property type="entry name" value="AT30094P"/>
    <property type="match status" value="1"/>
</dbReference>
<dbReference type="InterPro" id="IPR000326">
    <property type="entry name" value="PAP2/HPO"/>
</dbReference>
<name>A0ABZ2II77_9BACT</name>
<dbReference type="RefSeq" id="WP_251966731.1">
    <property type="nucleotide sequence ID" value="NZ_CP146284.1"/>
</dbReference>
<evidence type="ECO:0000313" key="3">
    <source>
        <dbReference type="EMBL" id="WWV65745.1"/>
    </source>
</evidence>
<organism evidence="3 4">
    <name type="scientific">Parabacteroides absconsus</name>
    <dbReference type="NCBI Taxonomy" id="2951805"/>
    <lineage>
        <taxon>Bacteria</taxon>
        <taxon>Pseudomonadati</taxon>
        <taxon>Bacteroidota</taxon>
        <taxon>Bacteroidia</taxon>
        <taxon>Bacteroidales</taxon>
        <taxon>Tannerellaceae</taxon>
        <taxon>Parabacteroides</taxon>
    </lineage>
</organism>
<dbReference type="Pfam" id="PF01569">
    <property type="entry name" value="PAP2"/>
    <property type="match status" value="1"/>
</dbReference>
<feature type="domain" description="Phosphatidic acid phosphatase type 2/haloperoxidase" evidence="2">
    <location>
        <begin position="114"/>
        <end position="214"/>
    </location>
</feature>
<proteinExistence type="predicted"/>
<accession>A0ABZ2II77</accession>
<protein>
    <submittedName>
        <fullName evidence="3">Phosphatase PAP2 family protein</fullName>
    </submittedName>
</protein>